<proteinExistence type="predicted"/>
<evidence type="ECO:0000256" key="1">
    <source>
        <dbReference type="SAM" id="MobiDB-lite"/>
    </source>
</evidence>
<comment type="caution">
    <text evidence="2">The sequence shown here is derived from an EMBL/GenBank/DDBJ whole genome shotgun (WGS) entry which is preliminary data.</text>
</comment>
<evidence type="ECO:0000313" key="3">
    <source>
        <dbReference type="Proteomes" id="UP000284375"/>
    </source>
</evidence>
<organism evidence="2 3">
    <name type="scientific">Cytospora chrysosperma</name>
    <name type="common">Cytospora canker fungus</name>
    <name type="synonym">Sphaeria chrysosperma</name>
    <dbReference type="NCBI Taxonomy" id="252740"/>
    <lineage>
        <taxon>Eukaryota</taxon>
        <taxon>Fungi</taxon>
        <taxon>Dikarya</taxon>
        <taxon>Ascomycota</taxon>
        <taxon>Pezizomycotina</taxon>
        <taxon>Sordariomycetes</taxon>
        <taxon>Sordariomycetidae</taxon>
        <taxon>Diaporthales</taxon>
        <taxon>Cytosporaceae</taxon>
        <taxon>Cytospora</taxon>
    </lineage>
</organism>
<feature type="compositionally biased region" description="Basic and acidic residues" evidence="1">
    <location>
        <begin position="64"/>
        <end position="73"/>
    </location>
</feature>
<sequence length="356" mass="39853">MSPQSPAPRSHSRASFYSTTTYHSFQDIELYEPGTTPEARHTCTPRKTRPSESRAPTTRHRTSRKDDFEKESFAARMVRQDSGYESSTQTSGSKHHKRPRKQCSSQHTTSSPSPRTNSQSRTSSSQTRQKRPSLRRSRPVTTTVARSSLTISRSPQQPQHNDPYSYFQFPSPEQLEEQQLQQQRLSADLGSAILQVNTANQQSSTTTTTTGTTGQQQQQPTAEPLLPTKAEASYGTDAADDFPPSAATTPPLPPQTTHYWTSDRTRRLEYAAIDAASRGVRGWIMRNCVPECLVPRERRRVGFGDDSGSVRRYRLDLEIESPEDSVPPSPAGEEPRGFRARGRGPSSFWARLRGRG</sequence>
<accession>A0A423WJ62</accession>
<dbReference type="OrthoDB" id="5366332at2759"/>
<evidence type="ECO:0000313" key="2">
    <source>
        <dbReference type="EMBL" id="ROW03421.1"/>
    </source>
</evidence>
<gene>
    <name evidence="2" type="ORF">VSDG_01578</name>
</gene>
<feature type="compositionally biased region" description="Basic residues" evidence="1">
    <location>
        <begin position="128"/>
        <end position="138"/>
    </location>
</feature>
<reference evidence="2 3" key="1">
    <citation type="submission" date="2015-09" db="EMBL/GenBank/DDBJ databases">
        <title>Host preference determinants of Valsa canker pathogens revealed by comparative genomics.</title>
        <authorList>
            <person name="Yin Z."/>
            <person name="Huang L."/>
        </authorList>
    </citation>
    <scope>NUCLEOTIDE SEQUENCE [LARGE SCALE GENOMIC DNA]</scope>
    <source>
        <strain evidence="2 3">YSFL</strain>
    </source>
</reference>
<dbReference type="AlphaFoldDB" id="A0A423WJ62"/>
<name>A0A423WJ62_CYTCH</name>
<feature type="compositionally biased region" description="Polar residues" evidence="1">
    <location>
        <begin position="83"/>
        <end position="92"/>
    </location>
</feature>
<feature type="region of interest" description="Disordered" evidence="1">
    <location>
        <begin position="200"/>
        <end position="260"/>
    </location>
</feature>
<dbReference type="EMBL" id="LJZO01000003">
    <property type="protein sequence ID" value="ROW03421.1"/>
    <property type="molecule type" value="Genomic_DNA"/>
</dbReference>
<keyword evidence="3" id="KW-1185">Reference proteome</keyword>
<protein>
    <submittedName>
        <fullName evidence="2">Uncharacterized protein</fullName>
    </submittedName>
</protein>
<feature type="compositionally biased region" description="Polar residues" evidence="1">
    <location>
        <begin position="139"/>
        <end position="162"/>
    </location>
</feature>
<feature type="compositionally biased region" description="Low complexity" evidence="1">
    <location>
        <begin position="201"/>
        <end position="219"/>
    </location>
</feature>
<dbReference type="Proteomes" id="UP000284375">
    <property type="component" value="Unassembled WGS sequence"/>
</dbReference>
<feature type="region of interest" description="Disordered" evidence="1">
    <location>
        <begin position="319"/>
        <end position="346"/>
    </location>
</feature>
<feature type="region of interest" description="Disordered" evidence="1">
    <location>
        <begin position="30"/>
        <end position="168"/>
    </location>
</feature>
<feature type="compositionally biased region" description="Low complexity" evidence="1">
    <location>
        <begin position="108"/>
        <end position="127"/>
    </location>
</feature>